<dbReference type="AlphaFoldDB" id="A0A7Y7IH12"/>
<dbReference type="EMBL" id="JAAMFM010000014">
    <property type="protein sequence ID" value="NVM95360.1"/>
    <property type="molecule type" value="Genomic_DNA"/>
</dbReference>
<evidence type="ECO:0000259" key="2">
    <source>
        <dbReference type="PROSITE" id="PS51898"/>
    </source>
</evidence>
<comment type="caution">
    <text evidence="3">The sequence shown here is derived from an EMBL/GenBank/DDBJ whole genome shotgun (WGS) entry which is preliminary data.</text>
</comment>
<accession>A0A7Y7IH12</accession>
<dbReference type="Pfam" id="PF00589">
    <property type="entry name" value="Phage_integrase"/>
    <property type="match status" value="1"/>
</dbReference>
<reference evidence="3 4" key="1">
    <citation type="submission" date="2020-02" db="EMBL/GenBank/DDBJ databases">
        <title>Genome sequence of strain AETb3-4.</title>
        <authorList>
            <person name="Gao J."/>
            <person name="Zhang X."/>
        </authorList>
    </citation>
    <scope>NUCLEOTIDE SEQUENCE [LARGE SCALE GENOMIC DNA]</scope>
    <source>
        <strain evidence="3 4">AETb3-4</strain>
    </source>
</reference>
<dbReference type="GO" id="GO:0003677">
    <property type="term" value="F:DNA binding"/>
    <property type="evidence" value="ECO:0007669"/>
    <property type="project" value="InterPro"/>
</dbReference>
<dbReference type="SUPFAM" id="SSF56349">
    <property type="entry name" value="DNA breaking-rejoining enzymes"/>
    <property type="match status" value="1"/>
</dbReference>
<feature type="domain" description="Tyr recombinase" evidence="2">
    <location>
        <begin position="1"/>
        <end position="109"/>
    </location>
</feature>
<dbReference type="InterPro" id="IPR013762">
    <property type="entry name" value="Integrase-like_cat_sf"/>
</dbReference>
<dbReference type="Proteomes" id="UP000543556">
    <property type="component" value="Unassembled WGS sequence"/>
</dbReference>
<dbReference type="Gene3D" id="1.10.443.10">
    <property type="entry name" value="Intergrase catalytic core"/>
    <property type="match status" value="1"/>
</dbReference>
<gene>
    <name evidence="3" type="ORF">G6034_10625</name>
</gene>
<dbReference type="InterPro" id="IPR011010">
    <property type="entry name" value="DNA_brk_join_enz"/>
</dbReference>
<keyword evidence="4" id="KW-1185">Reference proteome</keyword>
<proteinExistence type="predicted"/>
<organism evidence="3 4">
    <name type="scientific">Arthrobacter wenxiniae</name>
    <dbReference type="NCBI Taxonomy" id="2713570"/>
    <lineage>
        <taxon>Bacteria</taxon>
        <taxon>Bacillati</taxon>
        <taxon>Actinomycetota</taxon>
        <taxon>Actinomycetes</taxon>
        <taxon>Micrococcales</taxon>
        <taxon>Micrococcaceae</taxon>
        <taxon>Arthrobacter</taxon>
    </lineage>
</organism>
<evidence type="ECO:0000313" key="4">
    <source>
        <dbReference type="Proteomes" id="UP000543556"/>
    </source>
</evidence>
<protein>
    <submittedName>
        <fullName evidence="3">Tyrosine-type recombinase/integrase</fullName>
    </submittedName>
</protein>
<name>A0A7Y7IH12_9MICC</name>
<dbReference type="PROSITE" id="PS51898">
    <property type="entry name" value="TYR_RECOMBINASE"/>
    <property type="match status" value="1"/>
</dbReference>
<dbReference type="GO" id="GO:0015074">
    <property type="term" value="P:DNA integration"/>
    <property type="evidence" value="ECO:0007669"/>
    <property type="project" value="InterPro"/>
</dbReference>
<evidence type="ECO:0000313" key="3">
    <source>
        <dbReference type="EMBL" id="NVM95360.1"/>
    </source>
</evidence>
<dbReference type="InterPro" id="IPR002104">
    <property type="entry name" value="Integrase_catalytic"/>
</dbReference>
<evidence type="ECO:0000256" key="1">
    <source>
        <dbReference type="ARBA" id="ARBA00023172"/>
    </source>
</evidence>
<dbReference type="GO" id="GO:0006310">
    <property type="term" value="P:DNA recombination"/>
    <property type="evidence" value="ECO:0007669"/>
    <property type="project" value="UniProtKB-KW"/>
</dbReference>
<keyword evidence="1" id="KW-0233">DNA recombination</keyword>
<sequence length="136" mass="14715">MPLPRFLVDELVKVTAGQPPAAYVFQAARGGPMDDGNWRTREFNIAAKDADLDALGITPHKLRHKAASAAIAAGADVKVVQQMLGHKDATETLNTYGHLWPDRLDEVSNALEAARAEALRNKATVLHVPRMSPIAN</sequence>